<evidence type="ECO:0008006" key="3">
    <source>
        <dbReference type="Google" id="ProtNLM"/>
    </source>
</evidence>
<dbReference type="AlphaFoldDB" id="A0AAV0Z4C1"/>
<reference evidence="1 2" key="1">
    <citation type="submission" date="2023-01" db="EMBL/GenBank/DDBJ databases">
        <authorList>
            <person name="Kreplak J."/>
        </authorList>
    </citation>
    <scope>NUCLEOTIDE SEQUENCE [LARGE SCALE GENOMIC DNA]</scope>
</reference>
<organism evidence="1 2">
    <name type="scientific">Vicia faba</name>
    <name type="common">Broad bean</name>
    <name type="synonym">Faba vulgaris</name>
    <dbReference type="NCBI Taxonomy" id="3906"/>
    <lineage>
        <taxon>Eukaryota</taxon>
        <taxon>Viridiplantae</taxon>
        <taxon>Streptophyta</taxon>
        <taxon>Embryophyta</taxon>
        <taxon>Tracheophyta</taxon>
        <taxon>Spermatophyta</taxon>
        <taxon>Magnoliopsida</taxon>
        <taxon>eudicotyledons</taxon>
        <taxon>Gunneridae</taxon>
        <taxon>Pentapetalae</taxon>
        <taxon>rosids</taxon>
        <taxon>fabids</taxon>
        <taxon>Fabales</taxon>
        <taxon>Fabaceae</taxon>
        <taxon>Papilionoideae</taxon>
        <taxon>50 kb inversion clade</taxon>
        <taxon>NPAAA clade</taxon>
        <taxon>Hologalegina</taxon>
        <taxon>IRL clade</taxon>
        <taxon>Fabeae</taxon>
        <taxon>Vicia</taxon>
    </lineage>
</organism>
<dbReference type="PANTHER" id="PTHR35317:SF27">
    <property type="entry name" value="RETROVIRUS-RELATED POL POLYPROTEIN FROM TRANSPOSON TNT 1-94"/>
    <property type="match status" value="1"/>
</dbReference>
<dbReference type="PANTHER" id="PTHR35317">
    <property type="entry name" value="OS04G0629600 PROTEIN"/>
    <property type="match status" value="1"/>
</dbReference>
<dbReference type="Proteomes" id="UP001157006">
    <property type="component" value="Chromosome 1L"/>
</dbReference>
<evidence type="ECO:0000313" key="1">
    <source>
        <dbReference type="EMBL" id="CAI8591507.1"/>
    </source>
</evidence>
<sequence>MAKEGQNLLSIPKFDGDYDHWSMLMENLLQSKEWWHLIDPGYSEPEAGVEQTEAQVAVRADLKLKDLKVKNYLFAAIDKSILKTILRKETAQQLWDSMKRKYQGSKGCRNHNCKLFEGSLRSWR</sequence>
<evidence type="ECO:0000313" key="2">
    <source>
        <dbReference type="Proteomes" id="UP001157006"/>
    </source>
</evidence>
<keyword evidence="2" id="KW-1185">Reference proteome</keyword>
<gene>
    <name evidence="1" type="ORF">VFH_I490920</name>
</gene>
<dbReference type="Pfam" id="PF14223">
    <property type="entry name" value="Retrotran_gag_2"/>
    <property type="match status" value="1"/>
</dbReference>
<protein>
    <recommendedName>
        <fullName evidence="3">DUF4219 domain-containing protein</fullName>
    </recommendedName>
</protein>
<name>A0AAV0Z4C1_VICFA</name>
<dbReference type="EMBL" id="OX451736">
    <property type="protein sequence ID" value="CAI8591507.1"/>
    <property type="molecule type" value="Genomic_DNA"/>
</dbReference>
<proteinExistence type="predicted"/>
<accession>A0AAV0Z4C1</accession>